<organism evidence="1">
    <name type="scientific">Opuntia streptacantha</name>
    <name type="common">Prickly pear cactus</name>
    <name type="synonym">Opuntia cardona</name>
    <dbReference type="NCBI Taxonomy" id="393608"/>
    <lineage>
        <taxon>Eukaryota</taxon>
        <taxon>Viridiplantae</taxon>
        <taxon>Streptophyta</taxon>
        <taxon>Embryophyta</taxon>
        <taxon>Tracheophyta</taxon>
        <taxon>Spermatophyta</taxon>
        <taxon>Magnoliopsida</taxon>
        <taxon>eudicotyledons</taxon>
        <taxon>Gunneridae</taxon>
        <taxon>Pentapetalae</taxon>
        <taxon>Caryophyllales</taxon>
        <taxon>Cactineae</taxon>
        <taxon>Cactaceae</taxon>
        <taxon>Opuntioideae</taxon>
        <taxon>Opuntia</taxon>
    </lineage>
</organism>
<dbReference type="EMBL" id="GISG01005345">
    <property type="protein sequence ID" value="MBA4614973.1"/>
    <property type="molecule type" value="Transcribed_RNA"/>
</dbReference>
<name>A0A7C8YCW3_OPUST</name>
<reference evidence="1" key="2">
    <citation type="submission" date="2020-07" db="EMBL/GenBank/DDBJ databases">
        <authorList>
            <person name="Vera ALvarez R."/>
            <person name="Arias-Moreno D.M."/>
            <person name="Jimenez-Jacinto V."/>
            <person name="Jimenez-Bremont J.F."/>
            <person name="Swaminathan K."/>
            <person name="Moose S.P."/>
            <person name="Guerrero-Gonzalez M.L."/>
            <person name="Marino-Ramirez L."/>
            <person name="Landsman D."/>
            <person name="Rodriguez-Kessler M."/>
            <person name="Delgado-Sanchez P."/>
        </authorList>
    </citation>
    <scope>NUCLEOTIDE SEQUENCE</scope>
    <source>
        <tissue evidence="1">Cladode</tissue>
    </source>
</reference>
<accession>A0A7C8YCW3</accession>
<reference evidence="1" key="1">
    <citation type="journal article" date="2013" name="J. Plant Res.">
        <title>Effect of fungi and light on seed germination of three Opuntia species from semiarid lands of central Mexico.</title>
        <authorList>
            <person name="Delgado-Sanchez P."/>
            <person name="Jimenez-Bremont J.F."/>
            <person name="Guerrero-Gonzalez Mde L."/>
            <person name="Flores J."/>
        </authorList>
    </citation>
    <scope>NUCLEOTIDE SEQUENCE</scope>
    <source>
        <tissue evidence="1">Cladode</tissue>
    </source>
</reference>
<sequence length="108" mass="12555">MMTVALKSFVPAPRANVVAQLLKQHKNKTIGKKLHKEPAFSYSTPKFKLDRVRRRMGADNHQTHLNKIDSKEYIWIRICFTSQTGHSSNFILRFPVHTVCTRTKSFKN</sequence>
<protein>
    <submittedName>
        <fullName evidence="1">Uncharacterized protein</fullName>
    </submittedName>
</protein>
<evidence type="ECO:0000313" key="1">
    <source>
        <dbReference type="EMBL" id="MBA4614973.1"/>
    </source>
</evidence>
<dbReference type="AlphaFoldDB" id="A0A7C8YCW3"/>
<proteinExistence type="predicted"/>